<feature type="compositionally biased region" description="Low complexity" evidence="8">
    <location>
        <begin position="16"/>
        <end position="28"/>
    </location>
</feature>
<dbReference type="PROSITE" id="PS00411">
    <property type="entry name" value="KINESIN_MOTOR_1"/>
    <property type="match status" value="1"/>
</dbReference>
<dbReference type="Pfam" id="PF00225">
    <property type="entry name" value="Kinesin"/>
    <property type="match status" value="1"/>
</dbReference>
<dbReference type="PROSITE" id="PS50067">
    <property type="entry name" value="KINESIN_MOTOR_2"/>
    <property type="match status" value="1"/>
</dbReference>
<keyword evidence="3 7" id="KW-0175">Coiled coil</keyword>
<evidence type="ECO:0000259" key="9">
    <source>
        <dbReference type="PROSITE" id="PS50067"/>
    </source>
</evidence>
<evidence type="ECO:0000256" key="5">
    <source>
        <dbReference type="PROSITE-ProRule" id="PRU00283"/>
    </source>
</evidence>
<dbReference type="PANTHER" id="PTHR47968:SF75">
    <property type="entry name" value="CENTROMERE-ASSOCIATED PROTEIN E"/>
    <property type="match status" value="1"/>
</dbReference>
<sequence>MSFKIGPMPHLGRNGSSTSTQSSTKSQSPENVQVAVRCRPMSASEARGQREVCWDIDTTLNSIVIAEGFERQNRARHKYRYDRVLYGSDNFRIYDDNVAKLVNSTMEGYNGKLISNYCRHHLQSTNDYLSSRNCLCIWTNCEWKNIYNGEDNKRKSINQHEYPTDNTTSFFFLRQMGTHNEPGVIPRAVNDVFEYIKANSTREFLLRVSYLEIYNEAIHDLLSPETQDLKIHEDRQRGVYVSPLKEEVLTNAKQALKVIQKGEENRHVSTTNYNLHSSRSHTIFRMIIESKEREPSASTQTHRDRSTPSNAKSTVRISQLNLIDLAGSEKATTNLDRQKEGAFINKSLLTLGTVISKLTDSKGASHIPFRDSKLTRILQPSLSGNARVAVICTISPVVTSIEESMNTLKFAERVKLVVTSAKTNEILDDKALLQQYRTEISSLKAKLEAGNDLLAQQQMVQEDIMQAEKRKHEGQMRDMELVRTALKERINHLTKLILTSSSSTSFTKMILTPSGMGDYSKRKIDSDDSLPDTLRIHSSDAPQRDAMDELSQKLTQSTLNSNDTPSGLPVKELVQLKADNENLKQEVGRLKAQAKQDQLKIHTLEQQLRLSFVQSEAQKLSSKDDQDQLIASLQAELSIVKAELQVMQLMSKANNG</sequence>
<evidence type="ECO:0000256" key="8">
    <source>
        <dbReference type="SAM" id="MobiDB-lite"/>
    </source>
</evidence>
<feature type="domain" description="Kinesin motor" evidence="9">
    <location>
        <begin position="31"/>
        <end position="417"/>
    </location>
</feature>
<keyword evidence="6" id="KW-0493">Microtubule</keyword>
<comment type="caution">
    <text evidence="5">Lacks conserved residue(s) required for the propagation of feature annotation.</text>
</comment>
<dbReference type="GO" id="GO:0003777">
    <property type="term" value="F:microtubule motor activity"/>
    <property type="evidence" value="ECO:0007669"/>
    <property type="project" value="InterPro"/>
</dbReference>
<dbReference type="InterPro" id="IPR019821">
    <property type="entry name" value="Kinesin_motor_CS"/>
</dbReference>
<dbReference type="InterPro" id="IPR001752">
    <property type="entry name" value="Kinesin_motor_dom"/>
</dbReference>
<comment type="caution">
    <text evidence="10">The sequence shown here is derived from an EMBL/GenBank/DDBJ whole genome shotgun (WGS) entry which is preliminary data.</text>
</comment>
<organism evidence="10 11">
    <name type="scientific">Umbelopsis vinacea</name>
    <dbReference type="NCBI Taxonomy" id="44442"/>
    <lineage>
        <taxon>Eukaryota</taxon>
        <taxon>Fungi</taxon>
        <taxon>Fungi incertae sedis</taxon>
        <taxon>Mucoromycota</taxon>
        <taxon>Mucoromycotina</taxon>
        <taxon>Umbelopsidomycetes</taxon>
        <taxon>Umbelopsidales</taxon>
        <taxon>Umbelopsidaceae</taxon>
        <taxon>Umbelopsis</taxon>
    </lineage>
</organism>
<dbReference type="Gene3D" id="3.40.850.10">
    <property type="entry name" value="Kinesin motor domain"/>
    <property type="match status" value="2"/>
</dbReference>
<evidence type="ECO:0000256" key="4">
    <source>
        <dbReference type="ARBA" id="ARBA00023175"/>
    </source>
</evidence>
<dbReference type="SMART" id="SM00129">
    <property type="entry name" value="KISc"/>
    <property type="match status" value="1"/>
</dbReference>
<evidence type="ECO:0000313" key="11">
    <source>
        <dbReference type="Proteomes" id="UP000612746"/>
    </source>
</evidence>
<keyword evidence="11" id="KW-1185">Reference proteome</keyword>
<dbReference type="Proteomes" id="UP000612746">
    <property type="component" value="Unassembled WGS sequence"/>
</dbReference>
<feature type="compositionally biased region" description="Basic and acidic residues" evidence="8">
    <location>
        <begin position="534"/>
        <end position="545"/>
    </location>
</feature>
<dbReference type="PANTHER" id="PTHR47968">
    <property type="entry name" value="CENTROMERE PROTEIN E"/>
    <property type="match status" value="1"/>
</dbReference>
<dbReference type="EMBL" id="JAEPRA010000010">
    <property type="protein sequence ID" value="KAG2179641.1"/>
    <property type="molecule type" value="Genomic_DNA"/>
</dbReference>
<feature type="region of interest" description="Disordered" evidence="8">
    <location>
        <begin position="517"/>
        <end position="545"/>
    </location>
</feature>
<dbReference type="GO" id="GO:0007018">
    <property type="term" value="P:microtubule-based movement"/>
    <property type="evidence" value="ECO:0007669"/>
    <property type="project" value="InterPro"/>
</dbReference>
<evidence type="ECO:0000256" key="2">
    <source>
        <dbReference type="ARBA" id="ARBA00022840"/>
    </source>
</evidence>
<feature type="region of interest" description="Disordered" evidence="8">
    <location>
        <begin position="291"/>
        <end position="313"/>
    </location>
</feature>
<proteinExistence type="inferred from homology"/>
<dbReference type="InterPro" id="IPR036961">
    <property type="entry name" value="Kinesin_motor_dom_sf"/>
</dbReference>
<keyword evidence="2 6" id="KW-0067">ATP-binding</keyword>
<keyword evidence="4 6" id="KW-0505">Motor protein</keyword>
<dbReference type="GO" id="GO:0005524">
    <property type="term" value="F:ATP binding"/>
    <property type="evidence" value="ECO:0007669"/>
    <property type="project" value="UniProtKB-KW"/>
</dbReference>
<dbReference type="InterPro" id="IPR027640">
    <property type="entry name" value="Kinesin-like_fam"/>
</dbReference>
<name>A0A8H7PUV9_9FUNG</name>
<dbReference type="GO" id="GO:0008017">
    <property type="term" value="F:microtubule binding"/>
    <property type="evidence" value="ECO:0007669"/>
    <property type="project" value="InterPro"/>
</dbReference>
<evidence type="ECO:0000313" key="10">
    <source>
        <dbReference type="EMBL" id="KAG2179641.1"/>
    </source>
</evidence>
<protein>
    <recommendedName>
        <fullName evidence="6">Kinesin-like protein</fullName>
    </recommendedName>
</protein>
<evidence type="ECO:0000256" key="6">
    <source>
        <dbReference type="RuleBase" id="RU000394"/>
    </source>
</evidence>
<dbReference type="OrthoDB" id="3176171at2759"/>
<comment type="similarity">
    <text evidence="5 6">Belongs to the TRAFAC class myosin-kinesin ATPase superfamily. Kinesin family.</text>
</comment>
<feature type="region of interest" description="Disordered" evidence="8">
    <location>
        <begin position="1"/>
        <end position="33"/>
    </location>
</feature>
<evidence type="ECO:0000256" key="3">
    <source>
        <dbReference type="ARBA" id="ARBA00023054"/>
    </source>
</evidence>
<dbReference type="AlphaFoldDB" id="A0A8H7PUV9"/>
<evidence type="ECO:0000256" key="1">
    <source>
        <dbReference type="ARBA" id="ARBA00022741"/>
    </source>
</evidence>
<feature type="compositionally biased region" description="Basic and acidic residues" evidence="8">
    <location>
        <begin position="291"/>
        <end position="306"/>
    </location>
</feature>
<dbReference type="InterPro" id="IPR027417">
    <property type="entry name" value="P-loop_NTPase"/>
</dbReference>
<feature type="coiled-coil region" evidence="7">
    <location>
        <begin position="573"/>
        <end position="643"/>
    </location>
</feature>
<dbReference type="GO" id="GO:0005874">
    <property type="term" value="C:microtubule"/>
    <property type="evidence" value="ECO:0007669"/>
    <property type="project" value="UniProtKB-KW"/>
</dbReference>
<accession>A0A8H7PUV9</accession>
<dbReference type="SUPFAM" id="SSF52540">
    <property type="entry name" value="P-loop containing nucleoside triphosphate hydrolases"/>
    <property type="match status" value="1"/>
</dbReference>
<gene>
    <name evidence="10" type="ORF">INT44_006489</name>
</gene>
<reference evidence="10" key="1">
    <citation type="submission" date="2020-12" db="EMBL/GenBank/DDBJ databases">
        <title>Metabolic potential, ecology and presence of endohyphal bacteria is reflected in genomic diversity of Mucoromycotina.</title>
        <authorList>
            <person name="Muszewska A."/>
            <person name="Okrasinska A."/>
            <person name="Steczkiewicz K."/>
            <person name="Drgas O."/>
            <person name="Orlowska M."/>
            <person name="Perlinska-Lenart U."/>
            <person name="Aleksandrzak-Piekarczyk T."/>
            <person name="Szatraj K."/>
            <person name="Zielenkiewicz U."/>
            <person name="Pilsyk S."/>
            <person name="Malc E."/>
            <person name="Mieczkowski P."/>
            <person name="Kruszewska J.S."/>
            <person name="Biernat P."/>
            <person name="Pawlowska J."/>
        </authorList>
    </citation>
    <scope>NUCLEOTIDE SEQUENCE</scope>
    <source>
        <strain evidence="10">WA0000051536</strain>
    </source>
</reference>
<evidence type="ECO:0000256" key="7">
    <source>
        <dbReference type="SAM" id="Coils"/>
    </source>
</evidence>
<dbReference type="PRINTS" id="PR00380">
    <property type="entry name" value="KINESINHEAVY"/>
</dbReference>
<keyword evidence="1 6" id="KW-0547">Nucleotide-binding</keyword>